<dbReference type="GO" id="GO:0010121">
    <property type="term" value="P:L-arginine catabolic process to proline via ornithine"/>
    <property type="evidence" value="ECO:0007669"/>
    <property type="project" value="TreeGrafter"/>
</dbReference>
<dbReference type="GO" id="GO:0030170">
    <property type="term" value="F:pyridoxal phosphate binding"/>
    <property type="evidence" value="ECO:0007669"/>
    <property type="project" value="InterPro"/>
</dbReference>
<evidence type="ECO:0000256" key="8">
    <source>
        <dbReference type="RuleBase" id="RU003560"/>
    </source>
</evidence>
<dbReference type="PROSITE" id="PS00600">
    <property type="entry name" value="AA_TRANSFER_CLASS_3"/>
    <property type="match status" value="1"/>
</dbReference>
<sequence>MHGGVGDTEKSKTLKYLNLEREYSAHNYTPLPVVFARAQGAKVWDCDGKEYWDFGGSYCAVNQGHSHPEIVEALVKQSQTLALSSRAFTHDLFGEWSRFICQTFDYEKVLPLNGGAEVVEAATKLARSWGYTSKGIPDGQAVVLNFQGNYHGRTVLATSMSTTPNARLNYGPYTPGVGPHWDTKDPTKVIRYNHIEDLEEALNVVGKQVCAIIVESIQGEAGVIVPKDGYLQAIKALCKKHNVLYIADEIQVGLGRAGHMVYCESQGVKADVLLLAKSISGGLYPTSVMLSSTDLMACIHPNSHGATFSGSPTSCAVSRAAVSVLMKENLCQRSVRLGTLLMAGLKQLKADFQAIRDIRGAGLLIAIDIDPTFLSSRKHTWNLWHLSMLLLQKKIIAKLVQTNTLKLTPPLVISDQGIRDCLQALRECFTELPELSEIPGAAEFNSLGGSSTLA</sequence>
<dbReference type="EMBL" id="CAHR02000036">
    <property type="protein sequence ID" value="CCG81331.1"/>
    <property type="molecule type" value="Genomic_DNA"/>
</dbReference>
<evidence type="ECO:0000256" key="9">
    <source>
        <dbReference type="RuleBase" id="RU365036"/>
    </source>
</evidence>
<dbReference type="GO" id="GO:0055129">
    <property type="term" value="P:L-proline biosynthetic process"/>
    <property type="evidence" value="ECO:0007669"/>
    <property type="project" value="UniProtKB-UniPathway"/>
</dbReference>
<dbReference type="PANTHER" id="PTHR11986">
    <property type="entry name" value="AMINOTRANSFERASE CLASS III"/>
    <property type="match status" value="1"/>
</dbReference>
<keyword evidence="5 9" id="KW-0032">Aminotransferase</keyword>
<dbReference type="Gene3D" id="3.40.640.10">
    <property type="entry name" value="Type I PLP-dependent aspartate aminotransferase-like (Major domain)"/>
    <property type="match status" value="1"/>
</dbReference>
<comment type="cofactor">
    <cofactor evidence="1 9">
        <name>pyridoxal 5'-phosphate</name>
        <dbReference type="ChEBI" id="CHEBI:597326"/>
    </cofactor>
</comment>
<dbReference type="InterPro" id="IPR015424">
    <property type="entry name" value="PyrdxlP-dep_Trfase"/>
</dbReference>
<dbReference type="InterPro" id="IPR015421">
    <property type="entry name" value="PyrdxlP-dep_Trfase_major"/>
</dbReference>
<dbReference type="OrthoDB" id="10261433at2759"/>
<comment type="catalytic activity">
    <reaction evidence="9">
        <text>a 2-oxocarboxylate + L-ornithine = L-glutamate 5-semialdehyde + an L-alpha-amino acid</text>
        <dbReference type="Rhea" id="RHEA:13877"/>
        <dbReference type="ChEBI" id="CHEBI:35179"/>
        <dbReference type="ChEBI" id="CHEBI:46911"/>
        <dbReference type="ChEBI" id="CHEBI:58066"/>
        <dbReference type="ChEBI" id="CHEBI:59869"/>
        <dbReference type="EC" id="2.6.1.13"/>
    </reaction>
</comment>
<dbReference type="UniPathway" id="UPA00098">
    <property type="reaction ID" value="UER00358"/>
</dbReference>
<dbReference type="STRING" id="1097556.R4X7G2"/>
<dbReference type="SUPFAM" id="SSF53383">
    <property type="entry name" value="PLP-dependent transferases"/>
    <property type="match status" value="1"/>
</dbReference>
<comment type="caution">
    <text evidence="10">The sequence shown here is derived from an EMBL/GenBank/DDBJ whole genome shotgun (WGS) entry which is preliminary data.</text>
</comment>
<evidence type="ECO:0000256" key="5">
    <source>
        <dbReference type="ARBA" id="ARBA00022576"/>
    </source>
</evidence>
<dbReference type="GO" id="GO:0005737">
    <property type="term" value="C:cytoplasm"/>
    <property type="evidence" value="ECO:0007669"/>
    <property type="project" value="TreeGrafter"/>
</dbReference>
<keyword evidence="6 9" id="KW-0808">Transferase</keyword>
<dbReference type="CDD" id="cd00610">
    <property type="entry name" value="OAT_like"/>
    <property type="match status" value="1"/>
</dbReference>
<dbReference type="EC" id="2.6.1.13" evidence="4 9"/>
<evidence type="ECO:0000256" key="7">
    <source>
        <dbReference type="ARBA" id="ARBA00022898"/>
    </source>
</evidence>
<evidence type="ECO:0000256" key="4">
    <source>
        <dbReference type="ARBA" id="ARBA00012924"/>
    </source>
</evidence>
<dbReference type="GO" id="GO:0004587">
    <property type="term" value="F:ornithine aminotransferase activity"/>
    <property type="evidence" value="ECO:0007669"/>
    <property type="project" value="UniProtKB-EC"/>
</dbReference>
<dbReference type="FunFam" id="3.40.640.10:FF:000011">
    <property type="entry name" value="Ornithine aminotransferase"/>
    <property type="match status" value="1"/>
</dbReference>
<keyword evidence="11" id="KW-1185">Reference proteome</keyword>
<name>R4X7G2_TAPDE</name>
<dbReference type="InterPro" id="IPR005814">
    <property type="entry name" value="Aminotrans_3"/>
</dbReference>
<dbReference type="InterPro" id="IPR050103">
    <property type="entry name" value="Class-III_PLP-dep_AT"/>
</dbReference>
<accession>R4X7G2</accession>
<dbReference type="PIRSF" id="PIRSF000521">
    <property type="entry name" value="Transaminase_4ab_Lys_Orn"/>
    <property type="match status" value="1"/>
</dbReference>
<evidence type="ECO:0000313" key="11">
    <source>
        <dbReference type="Proteomes" id="UP000013776"/>
    </source>
</evidence>
<reference evidence="10 11" key="1">
    <citation type="journal article" date="2013" name="MBio">
        <title>Genome sequencing of the plant pathogen Taphrina deformans, the causal agent of peach leaf curl.</title>
        <authorList>
            <person name="Cisse O.H."/>
            <person name="Almeida J.M.G.C.F."/>
            <person name="Fonseca A."/>
            <person name="Kumar A.A."/>
            <person name="Salojaervi J."/>
            <person name="Overmyer K."/>
            <person name="Hauser P.M."/>
            <person name="Pagni M."/>
        </authorList>
    </citation>
    <scope>NUCLEOTIDE SEQUENCE [LARGE SCALE GENOMIC DNA]</scope>
    <source>
        <strain evidence="11">PYCC 5710 / ATCC 11124 / CBS 356.35 / IMI 108563 / JCM 9778 / NBRC 8474</strain>
    </source>
</reference>
<proteinExistence type="inferred from homology"/>
<dbReference type="InterPro" id="IPR010164">
    <property type="entry name" value="Orn_aminotrans"/>
</dbReference>
<comment type="similarity">
    <text evidence="3 8">Belongs to the class-III pyridoxal-phosphate-dependent aminotransferase family.</text>
</comment>
<protein>
    <recommendedName>
        <fullName evidence="4 9">Ornithine aminotransferase</fullName>
        <ecNumber evidence="4 9">2.6.1.13</ecNumber>
    </recommendedName>
</protein>
<dbReference type="VEuPathDB" id="FungiDB:TAPDE_001150"/>
<dbReference type="PANTHER" id="PTHR11986:SF18">
    <property type="entry name" value="ORNITHINE AMINOTRANSFERASE, MITOCHONDRIAL"/>
    <property type="match status" value="1"/>
</dbReference>
<dbReference type="InterPro" id="IPR015422">
    <property type="entry name" value="PyrdxlP-dep_Trfase_small"/>
</dbReference>
<evidence type="ECO:0000313" key="10">
    <source>
        <dbReference type="EMBL" id="CCG81331.1"/>
    </source>
</evidence>
<dbReference type="InterPro" id="IPR049704">
    <property type="entry name" value="Aminotrans_3_PPA_site"/>
</dbReference>
<dbReference type="Pfam" id="PF00202">
    <property type="entry name" value="Aminotran_3"/>
    <property type="match status" value="1"/>
</dbReference>
<dbReference type="GO" id="GO:0019544">
    <property type="term" value="P:L-arginine catabolic process to L-glutamate"/>
    <property type="evidence" value="ECO:0007669"/>
    <property type="project" value="TreeGrafter"/>
</dbReference>
<dbReference type="Gene3D" id="3.90.1150.10">
    <property type="entry name" value="Aspartate Aminotransferase, domain 1"/>
    <property type="match status" value="1"/>
</dbReference>
<dbReference type="eggNOG" id="KOG1402">
    <property type="taxonomic scope" value="Eukaryota"/>
</dbReference>
<evidence type="ECO:0000256" key="2">
    <source>
        <dbReference type="ARBA" id="ARBA00004998"/>
    </source>
</evidence>
<organism evidence="10 11">
    <name type="scientific">Taphrina deformans (strain PYCC 5710 / ATCC 11124 / CBS 356.35 / IMI 108563 / JCM 9778 / NBRC 8474)</name>
    <name type="common">Peach leaf curl fungus</name>
    <name type="synonym">Lalaria deformans</name>
    <dbReference type="NCBI Taxonomy" id="1097556"/>
    <lineage>
        <taxon>Eukaryota</taxon>
        <taxon>Fungi</taxon>
        <taxon>Dikarya</taxon>
        <taxon>Ascomycota</taxon>
        <taxon>Taphrinomycotina</taxon>
        <taxon>Taphrinomycetes</taxon>
        <taxon>Taphrinales</taxon>
        <taxon>Taphrinaceae</taxon>
        <taxon>Taphrina</taxon>
    </lineage>
</organism>
<keyword evidence="7 8" id="KW-0663">Pyridoxal phosphate</keyword>
<dbReference type="GO" id="GO:0042802">
    <property type="term" value="F:identical protein binding"/>
    <property type="evidence" value="ECO:0007669"/>
    <property type="project" value="TreeGrafter"/>
</dbReference>
<evidence type="ECO:0000256" key="1">
    <source>
        <dbReference type="ARBA" id="ARBA00001933"/>
    </source>
</evidence>
<dbReference type="Proteomes" id="UP000013776">
    <property type="component" value="Unassembled WGS sequence"/>
</dbReference>
<gene>
    <name evidence="10" type="ORF">TAPDE_001150</name>
</gene>
<comment type="pathway">
    <text evidence="2 9">Amino-acid biosynthesis; L-proline biosynthesis; L-glutamate 5-semialdehyde from L-ornithine: step 1/1.</text>
</comment>
<dbReference type="AlphaFoldDB" id="R4X7G2"/>
<evidence type="ECO:0000256" key="3">
    <source>
        <dbReference type="ARBA" id="ARBA00008954"/>
    </source>
</evidence>
<dbReference type="NCBIfam" id="TIGR01885">
    <property type="entry name" value="Orn_aminotrans"/>
    <property type="match status" value="1"/>
</dbReference>
<evidence type="ECO:0000256" key="6">
    <source>
        <dbReference type="ARBA" id="ARBA00022679"/>
    </source>
</evidence>